<proteinExistence type="predicted"/>
<feature type="region of interest" description="Disordered" evidence="1">
    <location>
        <begin position="280"/>
        <end position="302"/>
    </location>
</feature>
<sequence>MRATVLLELVLFITTVWAGGYQGVLERVLLYYAYEIDGLNPEADRTIGFACKGQFNTATGQCPGGWVKPKSKGSRATINELVAPLSKLNPNPKKPFGRDSSGNPVPLADGVNGLDPQETAKYLYPEILKATKSNDYPNGRIPNPPPYKMMKGGTDNYVKFLSDVGKMVQKTSKQGNNYDNHKALFEGFQKVNAQVLNARMGDHGSFQIQGIKDRLQGSGVTVKTKTVGGGTNPATGATWEAVDWKKTVSDGVTDTGKSKEEVAKIVEAAAKDFYTTNQAAKEHKPVIDSTRRTDQRMNHCGP</sequence>
<name>A0A4Q4T7C0_9PEZI</name>
<evidence type="ECO:0000313" key="3">
    <source>
        <dbReference type="EMBL" id="RYO99403.1"/>
    </source>
</evidence>
<protein>
    <submittedName>
        <fullName evidence="3">Uncharacterized protein</fullName>
    </submittedName>
</protein>
<gene>
    <name evidence="3" type="ORF">DL764_006825</name>
</gene>
<keyword evidence="2" id="KW-0732">Signal</keyword>
<dbReference type="AlphaFoldDB" id="A0A4Q4T7C0"/>
<feature type="signal peptide" evidence="2">
    <location>
        <begin position="1"/>
        <end position="18"/>
    </location>
</feature>
<evidence type="ECO:0000256" key="1">
    <source>
        <dbReference type="SAM" id="MobiDB-lite"/>
    </source>
</evidence>
<keyword evidence="4" id="KW-1185">Reference proteome</keyword>
<dbReference type="Proteomes" id="UP000293360">
    <property type="component" value="Unassembled WGS sequence"/>
</dbReference>
<comment type="caution">
    <text evidence="3">The sequence shown here is derived from an EMBL/GenBank/DDBJ whole genome shotgun (WGS) entry which is preliminary data.</text>
</comment>
<feature type="chain" id="PRO_5020370238" evidence="2">
    <location>
        <begin position="19"/>
        <end position="302"/>
    </location>
</feature>
<dbReference type="EMBL" id="QJNU01000422">
    <property type="protein sequence ID" value="RYO99403.1"/>
    <property type="molecule type" value="Genomic_DNA"/>
</dbReference>
<evidence type="ECO:0000313" key="4">
    <source>
        <dbReference type="Proteomes" id="UP000293360"/>
    </source>
</evidence>
<organism evidence="3 4">
    <name type="scientific">Monosporascus ibericus</name>
    <dbReference type="NCBI Taxonomy" id="155417"/>
    <lineage>
        <taxon>Eukaryota</taxon>
        <taxon>Fungi</taxon>
        <taxon>Dikarya</taxon>
        <taxon>Ascomycota</taxon>
        <taxon>Pezizomycotina</taxon>
        <taxon>Sordariomycetes</taxon>
        <taxon>Xylariomycetidae</taxon>
        <taxon>Xylariales</taxon>
        <taxon>Xylariales incertae sedis</taxon>
        <taxon>Monosporascus</taxon>
    </lineage>
</organism>
<dbReference type="OrthoDB" id="3467882at2759"/>
<reference evidence="3 4" key="1">
    <citation type="submission" date="2018-06" db="EMBL/GenBank/DDBJ databases">
        <title>Complete Genomes of Monosporascus.</title>
        <authorList>
            <person name="Robinson A.J."/>
            <person name="Natvig D.O."/>
        </authorList>
    </citation>
    <scope>NUCLEOTIDE SEQUENCE [LARGE SCALE GENOMIC DNA]</scope>
    <source>
        <strain evidence="3 4">CBS 110550</strain>
    </source>
</reference>
<accession>A0A4Q4T7C0</accession>
<evidence type="ECO:0000256" key="2">
    <source>
        <dbReference type="SAM" id="SignalP"/>
    </source>
</evidence>